<dbReference type="AlphaFoldDB" id="A0A2P2PZK8"/>
<dbReference type="EMBL" id="GGEC01079682">
    <property type="protein sequence ID" value="MBX60166.1"/>
    <property type="molecule type" value="Transcribed_RNA"/>
</dbReference>
<evidence type="ECO:0000313" key="1">
    <source>
        <dbReference type="EMBL" id="MBX60166.1"/>
    </source>
</evidence>
<name>A0A2P2PZK8_RHIMU</name>
<organism evidence="1">
    <name type="scientific">Rhizophora mucronata</name>
    <name type="common">Asiatic mangrove</name>
    <dbReference type="NCBI Taxonomy" id="61149"/>
    <lineage>
        <taxon>Eukaryota</taxon>
        <taxon>Viridiplantae</taxon>
        <taxon>Streptophyta</taxon>
        <taxon>Embryophyta</taxon>
        <taxon>Tracheophyta</taxon>
        <taxon>Spermatophyta</taxon>
        <taxon>Magnoliopsida</taxon>
        <taxon>eudicotyledons</taxon>
        <taxon>Gunneridae</taxon>
        <taxon>Pentapetalae</taxon>
        <taxon>rosids</taxon>
        <taxon>fabids</taxon>
        <taxon>Malpighiales</taxon>
        <taxon>Rhizophoraceae</taxon>
        <taxon>Rhizophora</taxon>
    </lineage>
</organism>
<sequence>MKKTVSFMERQTFLIKTTLKWYDKCHPSACFKYSGCNEKVHTVCKIQQNIFILK</sequence>
<protein>
    <submittedName>
        <fullName evidence="1">Uncharacterized protein</fullName>
    </submittedName>
</protein>
<reference evidence="1" key="1">
    <citation type="submission" date="2018-02" db="EMBL/GenBank/DDBJ databases">
        <title>Rhizophora mucronata_Transcriptome.</title>
        <authorList>
            <person name="Meera S.P."/>
            <person name="Sreeshan A."/>
            <person name="Augustine A."/>
        </authorList>
    </citation>
    <scope>NUCLEOTIDE SEQUENCE</scope>
    <source>
        <tissue evidence="1">Leaf</tissue>
    </source>
</reference>
<proteinExistence type="predicted"/>
<accession>A0A2P2PZK8</accession>